<dbReference type="CDD" id="cd01949">
    <property type="entry name" value="GGDEF"/>
    <property type="match status" value="1"/>
</dbReference>
<name>W0FJM9_9BACT</name>
<dbReference type="GO" id="GO:1902201">
    <property type="term" value="P:negative regulation of bacterial-type flagellum-dependent cell motility"/>
    <property type="evidence" value="ECO:0007669"/>
    <property type="project" value="TreeGrafter"/>
</dbReference>
<dbReference type="GO" id="GO:0043709">
    <property type="term" value="P:cell adhesion involved in single-species biofilm formation"/>
    <property type="evidence" value="ECO:0007669"/>
    <property type="project" value="TreeGrafter"/>
</dbReference>
<feature type="transmembrane region" description="Helical" evidence="1">
    <location>
        <begin position="12"/>
        <end position="34"/>
    </location>
</feature>
<dbReference type="EMBL" id="KC246819">
    <property type="protein sequence ID" value="AHF25101.1"/>
    <property type="molecule type" value="Genomic_DNA"/>
</dbReference>
<keyword evidence="1" id="KW-0472">Membrane</keyword>
<reference evidence="3" key="1">
    <citation type="journal article" date="2013" name="PLoS ONE">
        <title>Metagenomic insights into the carbohydrate-active enzymes carried by the microorganisms adhering to solid digesta in the rumen of cows.</title>
        <authorList>
            <person name="Wang L."/>
            <person name="Hatem A."/>
            <person name="Catalyurek U.V."/>
            <person name="Morrison M."/>
            <person name="Yu Z."/>
        </authorList>
    </citation>
    <scope>NUCLEOTIDE SEQUENCE</scope>
</reference>
<evidence type="ECO:0000256" key="1">
    <source>
        <dbReference type="SAM" id="Phobius"/>
    </source>
</evidence>
<feature type="domain" description="GGDEF" evidence="2">
    <location>
        <begin position="257"/>
        <end position="388"/>
    </location>
</feature>
<dbReference type="NCBIfam" id="TIGR00254">
    <property type="entry name" value="GGDEF"/>
    <property type="match status" value="1"/>
</dbReference>
<evidence type="ECO:0000313" key="3">
    <source>
        <dbReference type="EMBL" id="AHF25101.1"/>
    </source>
</evidence>
<organism evidence="3">
    <name type="scientific">uncultured bacterium Contig1552</name>
    <dbReference type="NCBI Taxonomy" id="1393454"/>
    <lineage>
        <taxon>Bacteria</taxon>
        <taxon>environmental samples</taxon>
    </lineage>
</organism>
<sequence>MSTLLTPVINLHAVLIADFLGIAILLVILVTRGWNLPGRKEESRMMLFMLLMSVANCFVDQLVTYCDGRVGEYGMFYHVFLWVGNTFLFLYNVFVGIFLVQMVVKHLDRKFSAKRFMVFWVACAVEVILLIVNFFTPIVFMIDQNNEYHRGEVFYFFIVVGLMLNLFSLVYYFGSKITNPALRYFPVFEFFLPLLLGMIVQTFIYGISLLPSCFAVSFAGIVISLQNECIYIDKLTGVYNRFEMDRELKRLQKRHKDKIVAYMLDLNGFKKINDNYSHEEGDQALIAFAGVLNSVFGSVGTVIRFAGDEFVVLMHKAKESDIELYKQKTMEAVEKHNESSGKPYKLSAAVGGKVFDFSKEESQDLVVVIDKLMYKDKDDYYKDHVKER</sequence>
<dbReference type="PANTHER" id="PTHR45138">
    <property type="entry name" value="REGULATORY COMPONENTS OF SENSORY TRANSDUCTION SYSTEM"/>
    <property type="match status" value="1"/>
</dbReference>
<dbReference type="GO" id="GO:0052621">
    <property type="term" value="F:diguanylate cyclase activity"/>
    <property type="evidence" value="ECO:0007669"/>
    <property type="project" value="TreeGrafter"/>
</dbReference>
<keyword evidence="1" id="KW-0812">Transmembrane</keyword>
<dbReference type="SMART" id="SM00267">
    <property type="entry name" value="GGDEF"/>
    <property type="match status" value="1"/>
</dbReference>
<dbReference type="Pfam" id="PF00990">
    <property type="entry name" value="GGDEF"/>
    <property type="match status" value="1"/>
</dbReference>
<feature type="transmembrane region" description="Helical" evidence="1">
    <location>
        <begin position="116"/>
        <end position="142"/>
    </location>
</feature>
<dbReference type="InterPro" id="IPR029787">
    <property type="entry name" value="Nucleotide_cyclase"/>
</dbReference>
<feature type="transmembrane region" description="Helical" evidence="1">
    <location>
        <begin position="154"/>
        <end position="174"/>
    </location>
</feature>
<feature type="transmembrane region" description="Helical" evidence="1">
    <location>
        <begin position="46"/>
        <end position="63"/>
    </location>
</feature>
<dbReference type="GO" id="GO:0005886">
    <property type="term" value="C:plasma membrane"/>
    <property type="evidence" value="ECO:0007669"/>
    <property type="project" value="TreeGrafter"/>
</dbReference>
<dbReference type="AlphaFoldDB" id="W0FJM9"/>
<proteinExistence type="predicted"/>
<keyword evidence="1" id="KW-1133">Transmembrane helix</keyword>
<feature type="transmembrane region" description="Helical" evidence="1">
    <location>
        <begin position="181"/>
        <end position="199"/>
    </location>
</feature>
<dbReference type="InterPro" id="IPR000160">
    <property type="entry name" value="GGDEF_dom"/>
</dbReference>
<dbReference type="InterPro" id="IPR050469">
    <property type="entry name" value="Diguanylate_Cyclase"/>
</dbReference>
<dbReference type="PANTHER" id="PTHR45138:SF9">
    <property type="entry name" value="DIGUANYLATE CYCLASE DGCM-RELATED"/>
    <property type="match status" value="1"/>
</dbReference>
<dbReference type="SUPFAM" id="SSF55073">
    <property type="entry name" value="Nucleotide cyclase"/>
    <property type="match status" value="1"/>
</dbReference>
<dbReference type="PROSITE" id="PS50887">
    <property type="entry name" value="GGDEF"/>
    <property type="match status" value="1"/>
</dbReference>
<dbReference type="InterPro" id="IPR043128">
    <property type="entry name" value="Rev_trsase/Diguanyl_cyclase"/>
</dbReference>
<accession>W0FJM9</accession>
<protein>
    <submittedName>
        <fullName evidence="3">Diguanylate cyclase</fullName>
    </submittedName>
</protein>
<evidence type="ECO:0000259" key="2">
    <source>
        <dbReference type="PROSITE" id="PS50887"/>
    </source>
</evidence>
<dbReference type="Gene3D" id="3.30.70.270">
    <property type="match status" value="1"/>
</dbReference>
<feature type="transmembrane region" description="Helical" evidence="1">
    <location>
        <begin position="75"/>
        <end position="104"/>
    </location>
</feature>